<reference evidence="1 2" key="1">
    <citation type="submission" date="2021-04" db="EMBL/GenBank/DDBJ databases">
        <authorList>
            <person name="De Guttry C."/>
            <person name="Zahm M."/>
            <person name="Klopp C."/>
            <person name="Cabau C."/>
            <person name="Louis A."/>
            <person name="Berthelot C."/>
            <person name="Parey E."/>
            <person name="Roest Crollius H."/>
            <person name="Montfort J."/>
            <person name="Robinson-Rechavi M."/>
            <person name="Bucao C."/>
            <person name="Bouchez O."/>
            <person name="Gislard M."/>
            <person name="Lluch J."/>
            <person name="Milhes M."/>
            <person name="Lampietro C."/>
            <person name="Lopez Roques C."/>
            <person name="Donnadieu C."/>
            <person name="Braasch I."/>
            <person name="Desvignes T."/>
            <person name="Postlethwait J."/>
            <person name="Bobe J."/>
            <person name="Wedekind C."/>
            <person name="Guiguen Y."/>
        </authorList>
    </citation>
    <scope>NUCLEOTIDE SEQUENCE [LARGE SCALE GENOMIC DNA]</scope>
    <source>
        <strain evidence="1">Cs_M1</strain>
        <tissue evidence="1">Blood</tissue>
    </source>
</reference>
<sequence>ISPPFKLLVKTNYTEHLTHTSLSLSLTHTHTPQYFTAIFIVLFTNEARLREDLVAVSPVLAHPPPNRTMEYDRQHMKRVHAHRVIIYLPIQQLVAAENI</sequence>
<keyword evidence="2" id="KW-1185">Reference proteome</keyword>
<comment type="caution">
    <text evidence="1">The sequence shown here is derived from an EMBL/GenBank/DDBJ whole genome shotgun (WGS) entry which is preliminary data.</text>
</comment>
<accession>A0AAN8R5K7</accession>
<name>A0AAN8R5K7_9TELE</name>
<evidence type="ECO:0000313" key="1">
    <source>
        <dbReference type="EMBL" id="KAK6324364.1"/>
    </source>
</evidence>
<dbReference type="Proteomes" id="UP001356427">
    <property type="component" value="Unassembled WGS sequence"/>
</dbReference>
<evidence type="ECO:0000313" key="2">
    <source>
        <dbReference type="Proteomes" id="UP001356427"/>
    </source>
</evidence>
<protein>
    <submittedName>
        <fullName evidence="1">Uncharacterized protein</fullName>
    </submittedName>
</protein>
<organism evidence="1 2">
    <name type="scientific">Coregonus suidteri</name>
    <dbReference type="NCBI Taxonomy" id="861788"/>
    <lineage>
        <taxon>Eukaryota</taxon>
        <taxon>Metazoa</taxon>
        <taxon>Chordata</taxon>
        <taxon>Craniata</taxon>
        <taxon>Vertebrata</taxon>
        <taxon>Euteleostomi</taxon>
        <taxon>Actinopterygii</taxon>
        <taxon>Neopterygii</taxon>
        <taxon>Teleostei</taxon>
        <taxon>Protacanthopterygii</taxon>
        <taxon>Salmoniformes</taxon>
        <taxon>Salmonidae</taxon>
        <taxon>Coregoninae</taxon>
        <taxon>Coregonus</taxon>
    </lineage>
</organism>
<feature type="non-terminal residue" evidence="1">
    <location>
        <position position="1"/>
    </location>
</feature>
<dbReference type="EMBL" id="JAGTTL010000003">
    <property type="protein sequence ID" value="KAK6324364.1"/>
    <property type="molecule type" value="Genomic_DNA"/>
</dbReference>
<gene>
    <name evidence="1" type="ORF">J4Q44_G00037060</name>
</gene>
<dbReference type="AlphaFoldDB" id="A0AAN8R5K7"/>
<proteinExistence type="predicted"/>